<dbReference type="EMBL" id="JAFIQS010000003">
    <property type="protein sequence ID" value="KAG5172017.1"/>
    <property type="molecule type" value="Genomic_DNA"/>
</dbReference>
<proteinExistence type="predicted"/>
<keyword evidence="1" id="KW-1133">Transmembrane helix</keyword>
<dbReference type="PANTHER" id="PTHR35043:SF7">
    <property type="entry name" value="TRANSCRIPTION FACTOR DOMAIN-CONTAINING PROTEIN"/>
    <property type="match status" value="1"/>
</dbReference>
<accession>A0A8H7Y3Z8</accession>
<dbReference type="PANTHER" id="PTHR35043">
    <property type="entry name" value="TRANSCRIPTION FACTOR DOMAIN-CONTAINING PROTEIN"/>
    <property type="match status" value="1"/>
</dbReference>
<dbReference type="InterPro" id="IPR032466">
    <property type="entry name" value="Metal_Hydrolase"/>
</dbReference>
<dbReference type="InterPro" id="IPR011059">
    <property type="entry name" value="Metal-dep_hydrolase_composite"/>
</dbReference>
<dbReference type="GO" id="GO:0016810">
    <property type="term" value="F:hydrolase activity, acting on carbon-nitrogen (but not peptide) bonds"/>
    <property type="evidence" value="ECO:0007669"/>
    <property type="project" value="InterPro"/>
</dbReference>
<dbReference type="Gene3D" id="3.20.20.140">
    <property type="entry name" value="Metal-dependent hydrolases"/>
    <property type="match status" value="2"/>
</dbReference>
<dbReference type="SUPFAM" id="SSF51338">
    <property type="entry name" value="Composite domain of metallo-dependent hydrolases"/>
    <property type="match status" value="1"/>
</dbReference>
<organism evidence="2">
    <name type="scientific">Psilocybe cubensis</name>
    <name type="common">Psychedelic mushroom</name>
    <name type="synonym">Stropharia cubensis</name>
    <dbReference type="NCBI Taxonomy" id="181762"/>
    <lineage>
        <taxon>Eukaryota</taxon>
        <taxon>Fungi</taxon>
        <taxon>Dikarya</taxon>
        <taxon>Basidiomycota</taxon>
        <taxon>Agaricomycotina</taxon>
        <taxon>Agaricomycetes</taxon>
        <taxon>Agaricomycetidae</taxon>
        <taxon>Agaricales</taxon>
        <taxon>Agaricineae</taxon>
        <taxon>Strophariaceae</taxon>
        <taxon>Psilocybe</taxon>
    </lineage>
</organism>
<gene>
    <name evidence="2" type="ORF">JR316_004106</name>
</gene>
<reference evidence="2" key="1">
    <citation type="submission" date="2021-02" db="EMBL/GenBank/DDBJ databases">
        <title>Psilocybe cubensis genome.</title>
        <authorList>
            <person name="Mckernan K.J."/>
            <person name="Crawford S."/>
            <person name="Trippe A."/>
            <person name="Kane L.T."/>
            <person name="Mclaughlin S."/>
        </authorList>
    </citation>
    <scope>NUCLEOTIDE SEQUENCE [LARGE SCALE GENOMIC DNA]</scope>
    <source>
        <strain evidence="2">MGC-MH-2018</strain>
    </source>
</reference>
<comment type="caution">
    <text evidence="2">The sequence shown here is derived from an EMBL/GenBank/DDBJ whole genome shotgun (WGS) entry which is preliminary data.</text>
</comment>
<evidence type="ECO:0000256" key="1">
    <source>
        <dbReference type="SAM" id="Phobius"/>
    </source>
</evidence>
<feature type="transmembrane region" description="Helical" evidence="1">
    <location>
        <begin position="1469"/>
        <end position="1495"/>
    </location>
</feature>
<feature type="transmembrane region" description="Helical" evidence="1">
    <location>
        <begin position="24"/>
        <end position="45"/>
    </location>
</feature>
<feature type="transmembrane region" description="Helical" evidence="1">
    <location>
        <begin position="1198"/>
        <end position="1217"/>
    </location>
</feature>
<dbReference type="SUPFAM" id="SSF51556">
    <property type="entry name" value="Metallo-dependent hydrolases"/>
    <property type="match status" value="2"/>
</dbReference>
<feature type="transmembrane region" description="Helical" evidence="1">
    <location>
        <begin position="1424"/>
        <end position="1449"/>
    </location>
</feature>
<protein>
    <recommendedName>
        <fullName evidence="3">Amidohydrolase-related domain-containing protein</fullName>
    </recommendedName>
</protein>
<keyword evidence="1" id="KW-0472">Membrane</keyword>
<evidence type="ECO:0000313" key="2">
    <source>
        <dbReference type="EMBL" id="KAG5172017.1"/>
    </source>
</evidence>
<feature type="transmembrane region" description="Helical" evidence="1">
    <location>
        <begin position="1391"/>
        <end position="1412"/>
    </location>
</feature>
<keyword evidence="1" id="KW-0812">Transmembrane</keyword>
<evidence type="ECO:0008006" key="3">
    <source>
        <dbReference type="Google" id="ProtNLM"/>
    </source>
</evidence>
<sequence>MEKLSSDYQHPVPRKRGSKGPRRLLGFVIVACITQGIYVLSQGLFGTSVSHSTPSPEVQAHRASLVAKCKDIHTPAGPPSTFSTAERVKSGSDRWVPGTPPTLLKNAKIWTGARNGTEVVFGDVLLDKGVIVAVGYIPPNLLETTKIQNVGEDIRVLDVGGKWITPGLVDLHSHIGVYSSPELSGASDGNSLKAPILPWLRSIDGLNTHDESYQLAMAGGVTTAQILPGSANNIGGQAFVIKLRPTEERSATSKVLEPPLSLTHSPNGTDYIRWRHMKHACGENPNRLYGQTRMDGQWNFRHAYDEARKIRDAQDAFCAKVEARDWASLSEQEDFPEDLQWESLVDVLRGRVKLSIHCYEAVDLDGIVRLSNEFKFPVASFHHAGETYLVPDLLKKTWGGAPSIALFASNFRKKREAYRGSEFAPRVLAGHGIPVVMKSDHPVVNSRYLLFEAQQAHYYGLNPALALASVTSVPAQAAGLGHRVGTIAEGMLDLFMSPHFAGVNNVFPQDIVVWDSHPLSLGATPEQVYVDGIPQISDPQPLYKPAAFQDLPVVPNWDIEANEAVKWEGLPPLRASQLTGKVVISGINSLVGFNDGGMEDGEQIETVFEDEEGSGRTIVVDGGKIVCIQHSADDCTAEINDDAAKYIDLEGGTIAPGLTTYGSPLGLVEIQLEPSTNDGNVRDPLVDGDPPSLLAGKAGVIRAVDGLAFEGRNLLLAHRSGVSTSVTPPSGSGFLKGLSATFRTGAQHALSRGAIIQSETALHITISYALPVSVSTQISALRTLLFGSARSYVGQDSEQAEQWMQVRKGQIPLVISVENADIISTLLSLKRDYEDFSGHQLKLTISGGSEAHLLAKEIASADVSVILTSSRPYPGTWESRRILPGPPLSRKSSITTLLDAGVNVAIGTVNESAARNTRFEIAWAALESNGTISKSQAIALASTNLHKALGVRHHKLSIPDLILYSGGSPFDLESKYLLVASDMHFLLVLTAAISRLSLIRGSPVMPLKANDPGLDLLSLHLDLPRNELSQHQNLRTLPEIIWMCLITVFACSWVSVHPNIPSPRDSDFTIFRRRIGLMFWAIIAPELLMIWAMRQWLQATNLAKLYQERGWTKTHGHFLVMGGFMLYRNGVPVQTLSIEKFHRHLEAGSIDFPNITEEDILDRSKSDFLQRTIVIVQVVWFALQCIARRALGLTITELEVVTLAFTTLNGAMFAFWWNKPLDVRRPFRIDFKPVPVSAPPEPPIEITTVAKAESDSPPTLEPAAPVNRYARIADEEDWLYMTLLRKSEAKRMQSYSDSGGIPLRSRLRDQASKMVSSSSNVVVQFFKSIVDYVQKEGLVSAVFHVFVVWPIERVLNGLGDIVESDDSKKVRKGALRVPTFYAPMMVPDAVAWVRAGAAALGVVFGSIHMAAWSGTFPSHGEQTTWRVASVIITVLPGVILLANVVNFWLERDEDRCCGCFEDCVAYIEYVVGAGGILVYVASRFTLFIIAFACLWNIPLDGLQKVDWTSFIPHISV</sequence>
<name>A0A8H7Y3Z8_PSICU</name>